<proteinExistence type="predicted"/>
<evidence type="ECO:0000313" key="1">
    <source>
        <dbReference type="EMBL" id="REC72188.1"/>
    </source>
</evidence>
<accession>A0ABX9IFM2</accession>
<evidence type="ECO:0000313" key="2">
    <source>
        <dbReference type="Proteomes" id="UP000256491"/>
    </source>
</evidence>
<sequence>MKKFFFKEIKSSKLQNTKLLIRIGSSLNLLYKSNLEYFFVIIKSRKIKVITILFWTKKAIYYAKEGLKLEKEFNLLPCGGTFNAKQYY</sequence>
<keyword evidence="2" id="KW-1185">Reference proteome</keyword>
<dbReference type="EMBL" id="QNUF01000029">
    <property type="protein sequence ID" value="REC72188.1"/>
    <property type="molecule type" value="Genomic_DNA"/>
</dbReference>
<comment type="caution">
    <text evidence="1">The sequence shown here is derived from an EMBL/GenBank/DDBJ whole genome shotgun (WGS) entry which is preliminary data.</text>
</comment>
<reference evidence="1 2" key="1">
    <citation type="journal article" date="2010" name="Syst. Appl. Microbiol.">
        <title>Four new species of Chryseobacterium from the rhizosphere of coastal sand dune plants, Chryseobacterium elymi sp. nov., Chryseobacterium hagamense sp. nov., Chryseobacterium lathyri sp. nov. and Chryseobacterium rhizosphaerae sp. nov.</title>
        <authorList>
            <person name="Cho S.H."/>
            <person name="Lee K.S."/>
            <person name="Shin D.S."/>
            <person name="Han J.H."/>
            <person name="Park K.S."/>
            <person name="Lee C.H."/>
            <person name="Park K.H."/>
            <person name="Kim S.B."/>
        </authorList>
    </citation>
    <scope>NUCLEOTIDE SEQUENCE [LARGE SCALE GENOMIC DNA]</scope>
    <source>
        <strain evidence="1 2">KCTC 22548</strain>
    </source>
</reference>
<gene>
    <name evidence="1" type="ORF">DRF57_19540</name>
</gene>
<organism evidence="1 2">
    <name type="scientific">Chryseobacterium rhizosphaerae</name>
    <dbReference type="NCBI Taxonomy" id="395937"/>
    <lineage>
        <taxon>Bacteria</taxon>
        <taxon>Pseudomonadati</taxon>
        <taxon>Bacteroidota</taxon>
        <taxon>Flavobacteriia</taxon>
        <taxon>Flavobacteriales</taxon>
        <taxon>Weeksellaceae</taxon>
        <taxon>Chryseobacterium group</taxon>
        <taxon>Chryseobacterium</taxon>
    </lineage>
</organism>
<name>A0ABX9IFM2_9FLAO</name>
<dbReference type="Proteomes" id="UP000256491">
    <property type="component" value="Unassembled WGS sequence"/>
</dbReference>
<protein>
    <submittedName>
        <fullName evidence="1">Uncharacterized protein</fullName>
    </submittedName>
</protein>